<sequence>MSTTAEHHLLNRFANVSAEYWIISNIKITIGRTCIPTSQISLHNLPSHDARPSITDAVLGQVVKKCYPASISSSKYYFCNWLLHPTN</sequence>
<dbReference type="AlphaFoldDB" id="A0A381V5Y6"/>
<dbReference type="EMBL" id="UINC01007950">
    <property type="protein sequence ID" value="SVA35809.1"/>
    <property type="molecule type" value="Genomic_DNA"/>
</dbReference>
<proteinExistence type="predicted"/>
<reference evidence="1" key="1">
    <citation type="submission" date="2018-05" db="EMBL/GenBank/DDBJ databases">
        <authorList>
            <person name="Lanie J.A."/>
            <person name="Ng W.-L."/>
            <person name="Kazmierczak K.M."/>
            <person name="Andrzejewski T.M."/>
            <person name="Davidsen T.M."/>
            <person name="Wayne K.J."/>
            <person name="Tettelin H."/>
            <person name="Glass J.I."/>
            <person name="Rusch D."/>
            <person name="Podicherti R."/>
            <person name="Tsui H.-C.T."/>
            <person name="Winkler M.E."/>
        </authorList>
    </citation>
    <scope>NUCLEOTIDE SEQUENCE</scope>
</reference>
<name>A0A381V5Y6_9ZZZZ</name>
<organism evidence="1">
    <name type="scientific">marine metagenome</name>
    <dbReference type="NCBI Taxonomy" id="408172"/>
    <lineage>
        <taxon>unclassified sequences</taxon>
        <taxon>metagenomes</taxon>
        <taxon>ecological metagenomes</taxon>
    </lineage>
</organism>
<protein>
    <submittedName>
        <fullName evidence="1">Uncharacterized protein</fullName>
    </submittedName>
</protein>
<gene>
    <name evidence="1" type="ORF">METZ01_LOCUS88663</name>
</gene>
<evidence type="ECO:0000313" key="1">
    <source>
        <dbReference type="EMBL" id="SVA35809.1"/>
    </source>
</evidence>
<accession>A0A381V5Y6</accession>